<organism evidence="1 2">
    <name type="scientific">Paraburkholderia caledonica</name>
    <dbReference type="NCBI Taxonomy" id="134536"/>
    <lineage>
        <taxon>Bacteria</taxon>
        <taxon>Pseudomonadati</taxon>
        <taxon>Pseudomonadota</taxon>
        <taxon>Betaproteobacteria</taxon>
        <taxon>Burkholderiales</taxon>
        <taxon>Burkholderiaceae</taxon>
        <taxon>Paraburkholderia</taxon>
    </lineage>
</organism>
<accession>A0AB73INL0</accession>
<gene>
    <name evidence="1" type="ORF">J2793_006990</name>
</gene>
<sequence>MFNFRFAIKVYTCDARADIPRPAIVHSANPWTVLQSSRRLQRHWRISSEREQEVVQPVSVWQAIDRHSQFVHVGKVGQAANPAEM</sequence>
<dbReference type="Proteomes" id="UP001229486">
    <property type="component" value="Unassembled WGS sequence"/>
</dbReference>
<reference evidence="1" key="1">
    <citation type="submission" date="2023-07" db="EMBL/GenBank/DDBJ databases">
        <title>Sorghum-associated microbial communities from plants grown in Nebraska, USA.</title>
        <authorList>
            <person name="Schachtman D."/>
        </authorList>
    </citation>
    <scope>NUCLEOTIDE SEQUENCE</scope>
    <source>
        <strain evidence="1">DS1061</strain>
    </source>
</reference>
<proteinExistence type="predicted"/>
<comment type="caution">
    <text evidence="1">The sequence shown here is derived from an EMBL/GenBank/DDBJ whole genome shotgun (WGS) entry which is preliminary data.</text>
</comment>
<evidence type="ECO:0000313" key="1">
    <source>
        <dbReference type="EMBL" id="MDP9651515.1"/>
    </source>
</evidence>
<dbReference type="AlphaFoldDB" id="A0AB73INL0"/>
<evidence type="ECO:0000313" key="2">
    <source>
        <dbReference type="Proteomes" id="UP001229486"/>
    </source>
</evidence>
<protein>
    <submittedName>
        <fullName evidence="1">Uncharacterized protein</fullName>
    </submittedName>
</protein>
<name>A0AB73INL0_9BURK</name>
<dbReference type="EMBL" id="JAURTK010000022">
    <property type="protein sequence ID" value="MDP9651515.1"/>
    <property type="molecule type" value="Genomic_DNA"/>
</dbReference>